<evidence type="ECO:0000256" key="1">
    <source>
        <dbReference type="SAM" id="MobiDB-lite"/>
    </source>
</evidence>
<dbReference type="RefSeq" id="WP_331292323.1">
    <property type="nucleotide sequence ID" value="NZ_MLBR01000027.1"/>
</dbReference>
<feature type="compositionally biased region" description="Basic and acidic residues" evidence="1">
    <location>
        <begin position="467"/>
        <end position="476"/>
    </location>
</feature>
<feature type="compositionally biased region" description="Low complexity" evidence="1">
    <location>
        <begin position="360"/>
        <end position="378"/>
    </location>
</feature>
<feature type="compositionally biased region" description="Basic and acidic residues" evidence="1">
    <location>
        <begin position="61"/>
        <end position="70"/>
    </location>
</feature>
<reference evidence="2 3" key="1">
    <citation type="journal article" date="2012" name="Genet. Mol. Biol.">
        <title>Analysis of 16S rRNA and mxaF genes revealing insights into Methylobacterium niche-specific plant association.</title>
        <authorList>
            <person name="Dourado M.N."/>
            <person name="Andreote F.D."/>
            <person name="Dini-Andreote F."/>
            <person name="Conti R."/>
            <person name="Araujo J.M."/>
            <person name="Araujo W.L."/>
        </authorList>
    </citation>
    <scope>NUCLEOTIDE SEQUENCE [LARGE SCALE GENOMIC DNA]</scope>
    <source>
        <strain evidence="2 3">TC3-10</strain>
    </source>
</reference>
<organism evidence="2 3">
    <name type="scientific">Methylobacterium oryzae</name>
    <dbReference type="NCBI Taxonomy" id="334852"/>
    <lineage>
        <taxon>Bacteria</taxon>
        <taxon>Pseudomonadati</taxon>
        <taxon>Pseudomonadota</taxon>
        <taxon>Alphaproteobacteria</taxon>
        <taxon>Hyphomicrobiales</taxon>
        <taxon>Methylobacteriaceae</taxon>
        <taxon>Methylobacterium</taxon>
    </lineage>
</organism>
<proteinExistence type="predicted"/>
<feature type="region of interest" description="Disordered" evidence="1">
    <location>
        <begin position="428"/>
        <end position="449"/>
    </location>
</feature>
<sequence length="476" mass="51813">MVVARRRHSERPLLVGLAALLGLAGLSAFGVGPARAQWGDTYQQQPSGGTYYEAPPRRRPRDAYYRDDGTYGRQPRYAPQQEAPRQFYWPWEDRPQPVAPQPERTYRAPRQRNPYATGEAQRPAPAVKRRARPARAPTPPKPAIAKTEPNVQIAVFGDSLADHLAKGLDDVFEDNADVAVIDRAKGDSGLVRKDVVDWPKVAQDYLQSNAKVRYALVMMGANDRQPIREGDETVDPLTDRWRALYRARVEALAKVFVDRKIPLIWVGLPPVQSETMSRDLASLNDIVRDTVTKAGGTYVDIWPGFVDDRDRYAASGPDPEGQIAKLRTADGVHFTKAGDRKLAHFADVELKRLMGAVPGSSEPSPTATVAPTAPPSIAGPSLDGTAPATDTAAIDRQITAMLPSLPEPPGVPALPVKPAAGPVVPLSRTEVSPGGALLTGRPRDSDNFGTVERTLLRGNAPMPQPGRADDFRWPPG</sequence>
<name>A0ABU7TXH8_9HYPH</name>
<feature type="region of interest" description="Disordered" evidence="1">
    <location>
        <begin position="39"/>
        <end position="145"/>
    </location>
</feature>
<evidence type="ECO:0000313" key="2">
    <source>
        <dbReference type="EMBL" id="MEE7494283.1"/>
    </source>
</evidence>
<keyword evidence="3" id="KW-1185">Reference proteome</keyword>
<gene>
    <name evidence="2" type="ORF">MOTC310_29250</name>
</gene>
<dbReference type="InterPro" id="IPR036514">
    <property type="entry name" value="SGNH_hydro_sf"/>
</dbReference>
<evidence type="ECO:0000313" key="3">
    <source>
        <dbReference type="Proteomes" id="UP001355206"/>
    </source>
</evidence>
<dbReference type="Gene3D" id="3.40.50.1110">
    <property type="entry name" value="SGNH hydrolase"/>
    <property type="match status" value="1"/>
</dbReference>
<dbReference type="CDD" id="cd01829">
    <property type="entry name" value="SGNH_hydrolase_peri2"/>
    <property type="match status" value="1"/>
</dbReference>
<comment type="caution">
    <text evidence="2">The sequence shown here is derived from an EMBL/GenBank/DDBJ whole genome shotgun (WGS) entry which is preliminary data.</text>
</comment>
<evidence type="ECO:0008006" key="4">
    <source>
        <dbReference type="Google" id="ProtNLM"/>
    </source>
</evidence>
<dbReference type="InterPro" id="IPR007407">
    <property type="entry name" value="DUF459"/>
</dbReference>
<feature type="region of interest" description="Disordered" evidence="1">
    <location>
        <begin position="457"/>
        <end position="476"/>
    </location>
</feature>
<dbReference type="EMBL" id="MLCA01000016">
    <property type="protein sequence ID" value="MEE7494283.1"/>
    <property type="molecule type" value="Genomic_DNA"/>
</dbReference>
<protein>
    <recommendedName>
        <fullName evidence="4">DUF459 domain-containing protein</fullName>
    </recommendedName>
</protein>
<feature type="region of interest" description="Disordered" evidence="1">
    <location>
        <begin position="356"/>
        <end position="381"/>
    </location>
</feature>
<dbReference type="Pfam" id="PF04311">
    <property type="entry name" value="DUF459"/>
    <property type="match status" value="1"/>
</dbReference>
<dbReference type="Proteomes" id="UP001355206">
    <property type="component" value="Unassembled WGS sequence"/>
</dbReference>
<dbReference type="SUPFAM" id="SSF52266">
    <property type="entry name" value="SGNH hydrolase"/>
    <property type="match status" value="1"/>
</dbReference>
<accession>A0ABU7TXH8</accession>